<protein>
    <submittedName>
        <fullName evidence="1">Uncharacterized protein</fullName>
    </submittedName>
</protein>
<name>A0A1Y5P125_9MICO</name>
<dbReference type="AlphaFoldDB" id="A0A1Y5P125"/>
<organism evidence="1">
    <name type="scientific">uncultured Microbacterium sp</name>
    <dbReference type="NCBI Taxonomy" id="191216"/>
    <lineage>
        <taxon>Bacteria</taxon>
        <taxon>Bacillati</taxon>
        <taxon>Actinomycetota</taxon>
        <taxon>Actinomycetes</taxon>
        <taxon>Micrococcales</taxon>
        <taxon>Microbacteriaceae</taxon>
        <taxon>Microbacterium</taxon>
        <taxon>environmental samples</taxon>
    </lineage>
</organism>
<evidence type="ECO:0000313" key="1">
    <source>
        <dbReference type="EMBL" id="SBS72374.1"/>
    </source>
</evidence>
<proteinExistence type="predicted"/>
<dbReference type="EMBL" id="FLQR01000006">
    <property type="protein sequence ID" value="SBS72374.1"/>
    <property type="molecule type" value="Genomic_DNA"/>
</dbReference>
<gene>
    <name evidence="1" type="ORF">MIPYR_20568</name>
</gene>
<reference evidence="1" key="1">
    <citation type="submission" date="2016-03" db="EMBL/GenBank/DDBJ databases">
        <authorList>
            <person name="Ploux O."/>
        </authorList>
    </citation>
    <scope>NUCLEOTIDE SEQUENCE</scope>
    <source>
        <strain evidence="1">UC1</strain>
    </source>
</reference>
<sequence>MGPAVNAWWRRNGIALLVLAVLVPVGGIGISQHERTALAGSGSDAVTAGPSGSVDVAGITVGPATAEFERMDSAPRGTRVVTVHLPVDTHGDDMSCLSPVLRETDGLQRSWRESALELGLDSFDTARPTSCPTDAGRWFTLVTSYLVPADATGPFHVDLTWADALPEFARLRVEP</sequence>
<accession>A0A1Y5P125</accession>